<evidence type="ECO:0000313" key="2">
    <source>
        <dbReference type="Proteomes" id="UP000011591"/>
    </source>
</evidence>
<comment type="caution">
    <text evidence="1">The sequence shown here is derived from an EMBL/GenBank/DDBJ whole genome shotgun (WGS) entry which is preliminary data.</text>
</comment>
<protein>
    <submittedName>
        <fullName evidence="1">Uncharacterized protein</fullName>
    </submittedName>
</protein>
<sequence length="83" mass="9641">MIQFVRSEGMASLVALIHYVFSTPFVDSIWEDSGSIWDNVPLAVIIVILVSRVIEVRNRLARVSHELSPRFIHHFRLLDRKQL</sequence>
<organism evidence="1 2">
    <name type="scientific">Natrialba aegyptia DSM 13077</name>
    <dbReference type="NCBI Taxonomy" id="1227491"/>
    <lineage>
        <taxon>Archaea</taxon>
        <taxon>Methanobacteriati</taxon>
        <taxon>Methanobacteriota</taxon>
        <taxon>Stenosarchaea group</taxon>
        <taxon>Halobacteria</taxon>
        <taxon>Halobacteriales</taxon>
        <taxon>Natrialbaceae</taxon>
        <taxon>Natrialba</taxon>
    </lineage>
</organism>
<dbReference type="AlphaFoldDB" id="M0B0D2"/>
<reference evidence="1 2" key="1">
    <citation type="journal article" date="2014" name="PLoS Genet.">
        <title>Phylogenetically driven sequencing of extremely halophilic archaea reveals strategies for static and dynamic osmo-response.</title>
        <authorList>
            <person name="Becker E.A."/>
            <person name="Seitzer P.M."/>
            <person name="Tritt A."/>
            <person name="Larsen D."/>
            <person name="Krusor M."/>
            <person name="Yao A.I."/>
            <person name="Wu D."/>
            <person name="Madern D."/>
            <person name="Eisen J.A."/>
            <person name="Darling A.E."/>
            <person name="Facciotti M.T."/>
        </authorList>
    </citation>
    <scope>NUCLEOTIDE SEQUENCE [LARGE SCALE GENOMIC DNA]</scope>
    <source>
        <strain evidence="1 2">DSM 13077</strain>
    </source>
</reference>
<name>M0B0D2_9EURY</name>
<dbReference type="EMBL" id="AOIP01000031">
    <property type="protein sequence ID" value="ELZ04245.1"/>
    <property type="molecule type" value="Genomic_DNA"/>
</dbReference>
<dbReference type="Proteomes" id="UP000011591">
    <property type="component" value="Unassembled WGS sequence"/>
</dbReference>
<keyword evidence="2" id="KW-1185">Reference proteome</keyword>
<proteinExistence type="predicted"/>
<evidence type="ECO:0000313" key="1">
    <source>
        <dbReference type="EMBL" id="ELZ04245.1"/>
    </source>
</evidence>
<gene>
    <name evidence="1" type="ORF">C480_12051</name>
</gene>
<accession>M0B0D2</accession>